<organism evidence="2 3">
    <name type="scientific">Cucurbita maxima</name>
    <name type="common">Pumpkin</name>
    <name type="synonym">Winter squash</name>
    <dbReference type="NCBI Taxonomy" id="3661"/>
    <lineage>
        <taxon>Eukaryota</taxon>
        <taxon>Viridiplantae</taxon>
        <taxon>Streptophyta</taxon>
        <taxon>Embryophyta</taxon>
        <taxon>Tracheophyta</taxon>
        <taxon>Spermatophyta</taxon>
        <taxon>Magnoliopsida</taxon>
        <taxon>eudicotyledons</taxon>
        <taxon>Gunneridae</taxon>
        <taxon>Pentapetalae</taxon>
        <taxon>rosids</taxon>
        <taxon>fabids</taxon>
        <taxon>Cucurbitales</taxon>
        <taxon>Cucurbitaceae</taxon>
        <taxon>Cucurbiteae</taxon>
        <taxon>Cucurbita</taxon>
    </lineage>
</organism>
<gene>
    <name evidence="3" type="primary">LOC111487647</name>
</gene>
<dbReference type="GeneID" id="111487647"/>
<proteinExistence type="predicted"/>
<evidence type="ECO:0000256" key="1">
    <source>
        <dbReference type="SAM" id="Phobius"/>
    </source>
</evidence>
<protein>
    <submittedName>
        <fullName evidence="3">Uncharacterized protein LOC111487647</fullName>
    </submittedName>
</protein>
<dbReference type="Proteomes" id="UP000504608">
    <property type="component" value="Unplaced"/>
</dbReference>
<dbReference type="KEGG" id="cmax:111487647"/>
<evidence type="ECO:0000313" key="2">
    <source>
        <dbReference type="Proteomes" id="UP000504608"/>
    </source>
</evidence>
<keyword evidence="1" id="KW-0812">Transmembrane</keyword>
<keyword evidence="1" id="KW-1133">Transmembrane helix</keyword>
<reference evidence="3" key="1">
    <citation type="submission" date="2025-08" db="UniProtKB">
        <authorList>
            <consortium name="RefSeq"/>
        </authorList>
    </citation>
    <scope>IDENTIFICATION</scope>
    <source>
        <tissue evidence="3">Young leaves</tissue>
    </source>
</reference>
<feature type="transmembrane region" description="Helical" evidence="1">
    <location>
        <begin position="6"/>
        <end position="27"/>
    </location>
</feature>
<keyword evidence="2" id="KW-1185">Reference proteome</keyword>
<evidence type="ECO:0000313" key="3">
    <source>
        <dbReference type="RefSeq" id="XP_022990897.1"/>
    </source>
</evidence>
<sequence>MGRFFYLMNSFIFSSFYFLFMFIPFILQLGLSEFDHNLLLSKFIIHPLSNCFPSPSTIGPEVIVFLGIETKEIELDQCYYKNTDQKRFRKRRRKLMGKWWFEHLMTKASRDPAGRSRTNAAALHPGDSIAKRKYPTADSEIVEGKSFRWEMRGGGDDRHQNAAAGCKQLANSILMENDSHCCPRTPRCFLNHRNKFMRFGPTWGWTLVGHSQTPTPRRK</sequence>
<dbReference type="AlphaFoldDB" id="A0A6J1JK60"/>
<keyword evidence="1" id="KW-0472">Membrane</keyword>
<name>A0A6J1JK60_CUCMA</name>
<accession>A0A6J1JK60</accession>
<dbReference type="RefSeq" id="XP_022990897.1">
    <property type="nucleotide sequence ID" value="XM_023135129.1"/>
</dbReference>